<evidence type="ECO:0000256" key="1">
    <source>
        <dbReference type="SAM" id="MobiDB-lite"/>
    </source>
</evidence>
<evidence type="ECO:0000313" key="3">
    <source>
        <dbReference type="EMBL" id="KAK7545008.1"/>
    </source>
</evidence>
<dbReference type="RefSeq" id="XP_066660243.1">
    <property type="nucleotide sequence ID" value="XM_066798918.1"/>
</dbReference>
<evidence type="ECO:0000313" key="4">
    <source>
        <dbReference type="Proteomes" id="UP001360953"/>
    </source>
</evidence>
<dbReference type="EMBL" id="JBBPEH010000001">
    <property type="protein sequence ID" value="KAK7545008.1"/>
    <property type="molecule type" value="Genomic_DNA"/>
</dbReference>
<feature type="region of interest" description="Disordered" evidence="1">
    <location>
        <begin position="107"/>
        <end position="126"/>
    </location>
</feature>
<proteinExistence type="predicted"/>
<gene>
    <name evidence="3" type="ORF">J3D65DRAFT_611500</name>
</gene>
<dbReference type="GeneID" id="92031824"/>
<organism evidence="3 4">
    <name type="scientific">Phyllosticta citribraziliensis</name>
    <dbReference type="NCBI Taxonomy" id="989973"/>
    <lineage>
        <taxon>Eukaryota</taxon>
        <taxon>Fungi</taxon>
        <taxon>Dikarya</taxon>
        <taxon>Ascomycota</taxon>
        <taxon>Pezizomycotina</taxon>
        <taxon>Dothideomycetes</taxon>
        <taxon>Dothideomycetes incertae sedis</taxon>
        <taxon>Botryosphaeriales</taxon>
        <taxon>Phyllostictaceae</taxon>
        <taxon>Phyllosticta</taxon>
    </lineage>
</organism>
<feature type="compositionally biased region" description="Basic and acidic residues" evidence="1">
    <location>
        <begin position="409"/>
        <end position="420"/>
    </location>
</feature>
<feature type="compositionally biased region" description="Basic residues" evidence="1">
    <location>
        <begin position="198"/>
        <end position="207"/>
    </location>
</feature>
<feature type="region of interest" description="Disordered" evidence="1">
    <location>
        <begin position="280"/>
        <end position="313"/>
    </location>
</feature>
<feature type="compositionally biased region" description="Basic and acidic residues" evidence="1">
    <location>
        <begin position="303"/>
        <end position="313"/>
    </location>
</feature>
<keyword evidence="4" id="KW-1185">Reference proteome</keyword>
<feature type="chain" id="PRO_5046616584" evidence="2">
    <location>
        <begin position="29"/>
        <end position="649"/>
    </location>
</feature>
<sequence length="649" mass="71855">MKMHVANFGSTTAAALIATLVTAPLVGALPVDAPPNPLPLTASPTDLLPHINSPSPFEKRDASWTAYPTVAVPTPPALTTEAPFMTLSRLHSGDGDNRIWIPSTKEIRSSGYPPARMGKRGESTPTLKEHVPAKALPDRIVTTLPSPAEPEAKIAVGLPAPAVEAKKTRKRCRVYHGRRICDRGPDYADGIVAGGHSDKKHHTKRKHSDRDHHESDNDPHRYDSDKDHHPSYLIKENNLQRREDGEIPTPLPLPLSAKPDANIYKRKWVCGTGIYACPTHSDPPTPTHSDADHHKKKKKPKHSDKDHHHSDKDHHFWYMIRKNHLPRQADGEIPTPQPLPLSAKPDANIYKRKVPCGPGTGYACPTHSHPPTPIHSDADHHKKKKPKHSDKDHHHLDSDHHKKKKPKHSDKDHHHSDSDHHKKPGWWPRLMGHRQPKYQSDRFGRKAINTTDIANFTRQSEVAPGADLRSVGYYTNNKPSAGGLKEKLFGNSTRGIVGDVIDSIRGNKNDNETNNATGSIVDNIANSSTAKKDDKQHNSPTNGLLGNLVNAVKQKRGKVWHGWHTHDDGLPEKPPVITHGYHTHPNEIYGETIADCPLRKREIELENRHKQPIPKGNAVSASASGDNGDLGQRRGVEIRRPGLPGAKEG</sequence>
<accession>A0ABR1MAV5</accession>
<protein>
    <submittedName>
        <fullName evidence="3">Uncharacterized protein</fullName>
    </submittedName>
</protein>
<keyword evidence="2" id="KW-0732">Signal</keyword>
<dbReference type="Proteomes" id="UP001360953">
    <property type="component" value="Unassembled WGS sequence"/>
</dbReference>
<feature type="region of interest" description="Disordered" evidence="1">
    <location>
        <begin position="328"/>
        <end position="439"/>
    </location>
</feature>
<feature type="region of interest" description="Disordered" evidence="1">
    <location>
        <begin position="606"/>
        <end position="649"/>
    </location>
</feature>
<feature type="region of interest" description="Disordered" evidence="1">
    <location>
        <begin position="192"/>
        <end position="258"/>
    </location>
</feature>
<feature type="compositionally biased region" description="Basic and acidic residues" evidence="1">
    <location>
        <begin position="208"/>
        <end position="230"/>
    </location>
</feature>
<evidence type="ECO:0000256" key="2">
    <source>
        <dbReference type="SAM" id="SignalP"/>
    </source>
</evidence>
<comment type="caution">
    <text evidence="3">The sequence shown here is derived from an EMBL/GenBank/DDBJ whole genome shotgun (WGS) entry which is preliminary data.</text>
</comment>
<feature type="compositionally biased region" description="Basic and acidic residues" evidence="1">
    <location>
        <begin position="389"/>
        <end position="400"/>
    </location>
</feature>
<reference evidence="3 4" key="1">
    <citation type="submission" date="2024-04" db="EMBL/GenBank/DDBJ databases">
        <title>Phyllosticta paracitricarpa is synonymous to the EU quarantine fungus P. citricarpa based on phylogenomic analyses.</title>
        <authorList>
            <consortium name="Lawrence Berkeley National Laboratory"/>
            <person name="Van ingen-buijs V.A."/>
            <person name="Van westerhoven A.C."/>
            <person name="Haridas S."/>
            <person name="Skiadas P."/>
            <person name="Martin F."/>
            <person name="Groenewald J.Z."/>
            <person name="Crous P.W."/>
            <person name="Seidl M.F."/>
        </authorList>
    </citation>
    <scope>NUCLEOTIDE SEQUENCE [LARGE SCALE GENOMIC DNA]</scope>
    <source>
        <strain evidence="3 4">CPC 17464</strain>
    </source>
</reference>
<feature type="signal peptide" evidence="2">
    <location>
        <begin position="1"/>
        <end position="28"/>
    </location>
</feature>
<feature type="compositionally biased region" description="Basic and acidic residues" evidence="1">
    <location>
        <begin position="631"/>
        <end position="640"/>
    </location>
</feature>
<name>A0ABR1MAV5_9PEZI</name>